<dbReference type="AlphaFoldDB" id="A0AAN9UWK9"/>
<feature type="region of interest" description="Disordered" evidence="1">
    <location>
        <begin position="88"/>
        <end position="205"/>
    </location>
</feature>
<dbReference type="Proteomes" id="UP001320420">
    <property type="component" value="Unassembled WGS sequence"/>
</dbReference>
<evidence type="ECO:0000313" key="3">
    <source>
        <dbReference type="Proteomes" id="UP001320420"/>
    </source>
</evidence>
<gene>
    <name evidence="2" type="ORF">SLS62_003365</name>
</gene>
<reference evidence="2 3" key="1">
    <citation type="submission" date="2024-02" db="EMBL/GenBank/DDBJ databases">
        <title>De novo assembly and annotation of 12 fungi associated with fruit tree decline syndrome in Ontario, Canada.</title>
        <authorList>
            <person name="Sulman M."/>
            <person name="Ellouze W."/>
            <person name="Ilyukhin E."/>
        </authorList>
    </citation>
    <scope>NUCLEOTIDE SEQUENCE [LARGE SCALE GENOMIC DNA]</scope>
    <source>
        <strain evidence="2 3">M11/M66-122</strain>
    </source>
</reference>
<feature type="compositionally biased region" description="Polar residues" evidence="1">
    <location>
        <begin position="268"/>
        <end position="286"/>
    </location>
</feature>
<keyword evidence="3" id="KW-1185">Reference proteome</keyword>
<sequence>MSRRPGASGNPLPAAGRQNEYFVPRDGIDREVITADICRYLGNDALVRPGTYENPQTGQLIQGYFINAYRNLTTAMIDDLKADSARWEQERRQQSARSNTGGVQYRNSETHSSRQYYGPTEGAQSGVYSENPAYADGPRYPGTGSPGYTGASNPSYYAQQPTPQGGFAGGQPGYSNQTPQYAAAQPGSVPYSGHPPSGLATQEPPYITGANYVRTTPVDQYGAGDQFAATRDSRDIRDPRDPRVPVSTMAPSRTAYATSGPPAPASAYPQSGSSYYPQGAPTTASQYPVQPQDAFFGRALTGSTDTPNRDTDTATEAADNRPYTRAGHITHVTKEPMMRKTTVCACDA</sequence>
<comment type="caution">
    <text evidence="2">The sequence shown here is derived from an EMBL/GenBank/DDBJ whole genome shotgun (WGS) entry which is preliminary data.</text>
</comment>
<feature type="region of interest" description="Disordered" evidence="1">
    <location>
        <begin position="227"/>
        <end position="286"/>
    </location>
</feature>
<feature type="compositionally biased region" description="Polar residues" evidence="1">
    <location>
        <begin position="150"/>
        <end position="163"/>
    </location>
</feature>
<accession>A0AAN9UWK9</accession>
<evidence type="ECO:0000313" key="2">
    <source>
        <dbReference type="EMBL" id="KAK7754582.1"/>
    </source>
</evidence>
<dbReference type="PANTHER" id="PTHR39609">
    <property type="entry name" value="RFEG-RELATED"/>
    <property type="match status" value="1"/>
</dbReference>
<feature type="compositionally biased region" description="Basic and acidic residues" evidence="1">
    <location>
        <begin position="231"/>
        <end position="243"/>
    </location>
</feature>
<proteinExistence type="predicted"/>
<dbReference type="EMBL" id="JAKJXP020000019">
    <property type="protein sequence ID" value="KAK7754582.1"/>
    <property type="molecule type" value="Genomic_DNA"/>
</dbReference>
<evidence type="ECO:0008006" key="4">
    <source>
        <dbReference type="Google" id="ProtNLM"/>
    </source>
</evidence>
<feature type="compositionally biased region" description="Polar residues" evidence="1">
    <location>
        <begin position="95"/>
        <end position="107"/>
    </location>
</feature>
<organism evidence="2 3">
    <name type="scientific">Diatrype stigma</name>
    <dbReference type="NCBI Taxonomy" id="117547"/>
    <lineage>
        <taxon>Eukaryota</taxon>
        <taxon>Fungi</taxon>
        <taxon>Dikarya</taxon>
        <taxon>Ascomycota</taxon>
        <taxon>Pezizomycotina</taxon>
        <taxon>Sordariomycetes</taxon>
        <taxon>Xylariomycetidae</taxon>
        <taxon>Xylariales</taxon>
        <taxon>Diatrypaceae</taxon>
        <taxon>Diatrype</taxon>
    </lineage>
</organism>
<protein>
    <recommendedName>
        <fullName evidence="4">Transcription factor RfeG</fullName>
    </recommendedName>
</protein>
<feature type="region of interest" description="Disordered" evidence="1">
    <location>
        <begin position="300"/>
        <end position="322"/>
    </location>
</feature>
<evidence type="ECO:0000256" key="1">
    <source>
        <dbReference type="SAM" id="MobiDB-lite"/>
    </source>
</evidence>
<dbReference type="PANTHER" id="PTHR39609:SF1">
    <property type="entry name" value="RFEG"/>
    <property type="match status" value="1"/>
</dbReference>
<name>A0AAN9UWK9_9PEZI</name>